<dbReference type="GO" id="GO:0045945">
    <property type="term" value="P:positive regulation of transcription by RNA polymerase III"/>
    <property type="evidence" value="ECO:0007669"/>
    <property type="project" value="TreeGrafter"/>
</dbReference>
<dbReference type="GO" id="GO:0042796">
    <property type="term" value="P:snRNA transcription by RNA polymerase III"/>
    <property type="evidence" value="ECO:0007669"/>
    <property type="project" value="TreeGrafter"/>
</dbReference>
<gene>
    <name evidence="1" type="ORF">PM001_LOCUS1011</name>
</gene>
<dbReference type="PANTHER" id="PTHR14633">
    <property type="entry name" value="LITTLE ELONGATION COMPLEX SUBUNIT 2"/>
    <property type="match status" value="1"/>
</dbReference>
<evidence type="ECO:0000313" key="2">
    <source>
        <dbReference type="Proteomes" id="UP001162060"/>
    </source>
</evidence>
<dbReference type="AlphaFoldDB" id="A0AAV1T060"/>
<proteinExistence type="predicted"/>
<organism evidence="1 2">
    <name type="scientific">Peronospora matthiolae</name>
    <dbReference type="NCBI Taxonomy" id="2874970"/>
    <lineage>
        <taxon>Eukaryota</taxon>
        <taxon>Sar</taxon>
        <taxon>Stramenopiles</taxon>
        <taxon>Oomycota</taxon>
        <taxon>Peronosporomycetes</taxon>
        <taxon>Peronosporales</taxon>
        <taxon>Peronosporaceae</taxon>
        <taxon>Peronospora</taxon>
    </lineage>
</organism>
<reference evidence="1" key="1">
    <citation type="submission" date="2024-01" db="EMBL/GenBank/DDBJ databases">
        <authorList>
            <person name="Webb A."/>
        </authorList>
    </citation>
    <scope>NUCLEOTIDE SEQUENCE</scope>
    <source>
        <strain evidence="1">Pm1</strain>
    </source>
</reference>
<dbReference type="Proteomes" id="UP001162060">
    <property type="component" value="Unassembled WGS sequence"/>
</dbReference>
<accession>A0AAV1T060</accession>
<evidence type="ECO:0000313" key="1">
    <source>
        <dbReference type="EMBL" id="CAK7895293.1"/>
    </source>
</evidence>
<comment type="caution">
    <text evidence="1">The sequence shown here is derived from an EMBL/GenBank/DDBJ whole genome shotgun (WGS) entry which is preliminary data.</text>
</comment>
<evidence type="ECO:0008006" key="3">
    <source>
        <dbReference type="Google" id="ProtNLM"/>
    </source>
</evidence>
<dbReference type="GO" id="GO:0042795">
    <property type="term" value="P:snRNA transcription by RNA polymerase II"/>
    <property type="evidence" value="ECO:0007669"/>
    <property type="project" value="TreeGrafter"/>
</dbReference>
<dbReference type="PANTHER" id="PTHR14633:SF3">
    <property type="entry name" value="LITTLE ELONGATION COMPLEX SUBUNIT 2"/>
    <property type="match status" value="1"/>
</dbReference>
<dbReference type="EMBL" id="CAKLBY020000004">
    <property type="protein sequence ID" value="CAK7895293.1"/>
    <property type="molecule type" value="Genomic_DNA"/>
</dbReference>
<protein>
    <recommendedName>
        <fullName evidence="3">Little elongation complex subunit 2 C-terminal domain-containing protein</fullName>
    </recommendedName>
</protein>
<sequence length="778" mass="87511">MDAFAVPRRLFTGHKRRAEAFRDDNFTFFTADDFNTFSIRGDSHESRFYGELETCRRTLVTTTSKLSNRPQDSSSFIKIKKESKHLVQLLVELVETHRIQVPKKRAELDNAYRRISGFSVAEQERYMMLQRKVFLAQQRGLPEVLALSQDEAKGWRKIKAEVAIEQVAFCRMMARALAPEAAVKEAFVPPFAASWYAAMLMQCWNDIYRLYPRWFEPCLTVRLPSGRVSNDFECAAIKAKEVAARGSCCTIDLTKLVAGQPLNSTPDESEGLDVAVPRQVISADPQAYQLVERFDCDIAISSSTLVTLFDSDTSSRFSHVPAEWGIPMKIRASVCKSTGAPKKRVFLDRPLPGSNPGTREKVAEAGRAALLSRFEDESVLDGSTGGRTAYHIWQLNDRRILVRSVTQVSVLVSSVSGGVSPSVTAPQDDRPKEKAVTPLSVFVKPDYHLLGVEEQLTTSERCRFWLHSWLRGGSPVLVARVNPMKGVVSSWQTYSPESLIYGDKSQQYLPLECFDPSAKFMWLSLLFARLGDLPVGKYLLKPQDTIGPSTFGRRRGGVQVLMATANSGSEETPVVDLYSFMPKSTTGDDNGDDDGAVAAISTVSRSKPIFSTLPAWNRYDRIPYTYQTGMYCVPFFLEGRCPNVFKDTHCGYLHLRLAKQSPRSTMHQAKSKRMCFDNYTKVLKKATTRNQFELLNQPQRVILNYAFCGEETVREFEKVTTIASLSASIHCSKIQSECKLPHLTLHQVLERLADDLLRKGRGKRRAEKTVNRHQHSAV</sequence>
<name>A0AAV1T060_9STRA</name>